<dbReference type="Proteomes" id="UP000199203">
    <property type="component" value="Unassembled WGS sequence"/>
</dbReference>
<sequence>MGKESLNNLKLGVFVVAGIILFIMTVYFIGLNRNLFGSNFVLRSEFKNVSGLKQGSAVRLSGIDVGTVSKIKFISDSLVMVDLLIRKDVQQYIKKDAVASIASDGLVGDKVFIISPGTSSASTVKDNDIIASSKTVEIEDILSSIKKSADNTKIITNELVQFSQKMNNKNGLLTKILNDKYFAARINKTITNLQKSSEDLAQFMPMLKNKNGIVAKLLTNEKWAEDVEVIISNLNNSTNEISRFTIKLNDKDNILSKILSNDSLAISLDRTLRNIETSSDELVQFTSNINNKDNVISRLTNDPQLGKSVDSIITNVEKGVDELREIENAAKHNFLLRGYFNKKKKKDERKKNSD</sequence>
<evidence type="ECO:0000313" key="4">
    <source>
        <dbReference type="Proteomes" id="UP000199203"/>
    </source>
</evidence>
<dbReference type="AlphaFoldDB" id="A0A1G7R148"/>
<dbReference type="STRING" id="454006.SAMN05421825_2518"/>
<feature type="transmembrane region" description="Helical" evidence="1">
    <location>
        <begin position="12"/>
        <end position="30"/>
    </location>
</feature>
<evidence type="ECO:0000256" key="1">
    <source>
        <dbReference type="SAM" id="Phobius"/>
    </source>
</evidence>
<feature type="domain" description="Mce/MlaD" evidence="2">
    <location>
        <begin position="43"/>
        <end position="117"/>
    </location>
</feature>
<keyword evidence="1" id="KW-1133">Transmembrane helix</keyword>
<organism evidence="3 4">
    <name type="scientific">Epilithonimonas hungarica</name>
    <dbReference type="NCBI Taxonomy" id="454006"/>
    <lineage>
        <taxon>Bacteria</taxon>
        <taxon>Pseudomonadati</taxon>
        <taxon>Bacteroidota</taxon>
        <taxon>Flavobacteriia</taxon>
        <taxon>Flavobacteriales</taxon>
        <taxon>Weeksellaceae</taxon>
        <taxon>Chryseobacterium group</taxon>
        <taxon>Epilithonimonas</taxon>
    </lineage>
</organism>
<accession>A0A1G7R148</accession>
<keyword evidence="1" id="KW-0472">Membrane</keyword>
<name>A0A1G7R148_9FLAO</name>
<keyword evidence="1" id="KW-0812">Transmembrane</keyword>
<gene>
    <name evidence="3" type="ORF">SAMN05421825_2518</name>
</gene>
<dbReference type="PANTHER" id="PTHR33371:SF4">
    <property type="entry name" value="INTERMEMBRANE PHOSPHOLIPID TRANSPORT SYSTEM BINDING PROTEIN MLAD"/>
    <property type="match status" value="1"/>
</dbReference>
<dbReference type="RefSeq" id="WP_089873796.1">
    <property type="nucleotide sequence ID" value="NZ_FNBH01000003.1"/>
</dbReference>
<dbReference type="InterPro" id="IPR052336">
    <property type="entry name" value="MlaD_Phospholipid_Transporter"/>
</dbReference>
<dbReference type="Pfam" id="PF02470">
    <property type="entry name" value="MlaD"/>
    <property type="match status" value="1"/>
</dbReference>
<dbReference type="InterPro" id="IPR003399">
    <property type="entry name" value="Mce/MlaD"/>
</dbReference>
<protein>
    <submittedName>
        <fullName evidence="3">Phospholipid/cholesterol/gamma-HCH transport system substrate-binding protein</fullName>
    </submittedName>
</protein>
<keyword evidence="4" id="KW-1185">Reference proteome</keyword>
<dbReference type="PANTHER" id="PTHR33371">
    <property type="entry name" value="INTERMEMBRANE PHOSPHOLIPID TRANSPORT SYSTEM BINDING PROTEIN MLAD-RELATED"/>
    <property type="match status" value="1"/>
</dbReference>
<evidence type="ECO:0000259" key="2">
    <source>
        <dbReference type="Pfam" id="PF02470"/>
    </source>
</evidence>
<dbReference type="EMBL" id="FNBH01000003">
    <property type="protein sequence ID" value="SDG04414.1"/>
    <property type="molecule type" value="Genomic_DNA"/>
</dbReference>
<dbReference type="OrthoDB" id="9771725at2"/>
<reference evidence="4" key="1">
    <citation type="submission" date="2016-10" db="EMBL/GenBank/DDBJ databases">
        <authorList>
            <person name="Varghese N."/>
            <person name="Submissions S."/>
        </authorList>
    </citation>
    <scope>NUCLEOTIDE SEQUENCE [LARGE SCALE GENOMIC DNA]</scope>
    <source>
        <strain evidence="4">DSM 19684</strain>
    </source>
</reference>
<proteinExistence type="predicted"/>
<evidence type="ECO:0000313" key="3">
    <source>
        <dbReference type="EMBL" id="SDG04414.1"/>
    </source>
</evidence>